<feature type="domain" description="AB hydrolase-1" evidence="6">
    <location>
        <begin position="895"/>
        <end position="1017"/>
    </location>
</feature>
<dbReference type="GO" id="GO:0005737">
    <property type="term" value="C:cytoplasm"/>
    <property type="evidence" value="ECO:0007669"/>
    <property type="project" value="UniProtKB-SubCell"/>
</dbReference>
<dbReference type="PANTHER" id="PTHR15346">
    <property type="entry name" value="DYNACTIN SUBUNIT"/>
    <property type="match status" value="1"/>
</dbReference>
<evidence type="ECO:0000259" key="6">
    <source>
        <dbReference type="Pfam" id="PF00561"/>
    </source>
</evidence>
<dbReference type="InterPro" id="IPR000073">
    <property type="entry name" value="AB_hydrolase_1"/>
</dbReference>
<dbReference type="InterPro" id="IPR029058">
    <property type="entry name" value="AB_hydrolase_fold"/>
</dbReference>
<evidence type="ECO:0000256" key="3">
    <source>
        <dbReference type="ARBA" id="ARBA00022490"/>
    </source>
</evidence>
<dbReference type="InterPro" id="IPR028133">
    <property type="entry name" value="Dynamitin"/>
</dbReference>
<feature type="region of interest" description="Disordered" evidence="5">
    <location>
        <begin position="738"/>
        <end position="764"/>
    </location>
</feature>
<comment type="similarity">
    <text evidence="2">Belongs to the dynactin subunit 2 family.</text>
</comment>
<keyword evidence="3" id="KW-0963">Cytoplasm</keyword>
<dbReference type="Pfam" id="PF04912">
    <property type="entry name" value="Dynamitin"/>
    <property type="match status" value="1"/>
</dbReference>
<comment type="subcellular location">
    <subcellularLocation>
        <location evidence="1">Cytoplasm</location>
    </subcellularLocation>
</comment>
<sequence length="1170" mass="132083">MEPTAEEGLVFKEEIHIPTSWGYLAAKVWGPDDGVPVLALHGWQDNAGSFDTLAPLLPSKIRLVCLDFCGHGLSSHYPPGMFLNYYDHVYHVKLVIDYFKWKKVNILGHSMGAITALFFVSMYSELVDKFISLDAVKQLSSSAEYLPARMKGILNNFQEIVERLEQGPLSSVSYEDARERLVKNYGGSIDEKDAEILLRRGLRKLSDENEYEFTRDLRSTVRPYLFNDFTTEQLKAVARGIVCPFLLIKAKNTSVFEPKELYREFYDLYRDASEDFRYVEVEGRHHVHLSHPELVAPIIIFSLNQAYDQPDYYESEDVCESFSNLNNQDQSDCVEKLNTNVTESFAKFQGHWLSSQKADFSGKIGVKHNAGYTSWNGPYELQAEGEKESPIEKLNRLKCEVVELQQELQLSATGFEESGDPSNLAMQVAYLQKQLMEIKIDEVGLPKPELSTKRKIFDDLETVGKTASDDQGKQSASDPSKIVYQLQFKPQQIKLDLASKEANMLQRLEKLESLFGVPDKMNQLCAETGQKCVSDAVRSICSKVALLEPAHLDQVEGRLALLMSKLNGIAKEHGPIEDTNISRMVNELYEVVKQLEPLLSLLPSVIDRLSSLKVLHDGAVNFSQTVGQVESMQSNLDLAIQNQLQLLTDIQEGLSTNVQAMKTSIQKLDDKISRKKDKGVSGQYAQKLLETRLAAWKNVVGSNLEKCKTGVACVCSDHFHSGKPSHLYHEHDPDWVPSKNLTNSDKQEEHCVNSDDLPSNSSQTHSSLPMVTFINPELLLDSSFSNNPSTAVQCALDDHTYTTTVKQEIMDIQDEDSITIKQEIIMDIEDFSDEVPLNIDPNLIHSSNSTSTADFGTQVDFDEPPLPIQLDKSTQTEMSSFPKSPKVWGPEDGLPILALHGWQDNAGSFDTIAPLLPLNTRLVCLEFCGHGFSSHYSPGMFLSIYDHIYHVKMVIDFFQWEKVTLMGHSMGGQIAIFVASIFSDKINKLISLDALKLRSSDTHNFSKEMKSVLTDFQSITKKLEQVPRPSSITTYNQAREKLIRNYSGSIDAKNADILLARSLRKIGDDEYEYTRDLRTIIRPFLFNDFTTEKLKEIARGIVCPFLLIRARNSITSVSSEPKELHEEFVDIYRNASKDFQLIEMDGKHHIHLTHPEIVAPYICDFLSKNI</sequence>
<proteinExistence type="inferred from homology"/>
<dbReference type="Gene3D" id="3.40.50.1820">
    <property type="entry name" value="alpha/beta hydrolase"/>
    <property type="match status" value="2"/>
</dbReference>
<organism evidence="7 8">
    <name type="scientific">Daphnia galeata</name>
    <dbReference type="NCBI Taxonomy" id="27404"/>
    <lineage>
        <taxon>Eukaryota</taxon>
        <taxon>Metazoa</taxon>
        <taxon>Ecdysozoa</taxon>
        <taxon>Arthropoda</taxon>
        <taxon>Crustacea</taxon>
        <taxon>Branchiopoda</taxon>
        <taxon>Diplostraca</taxon>
        <taxon>Cladocera</taxon>
        <taxon>Anomopoda</taxon>
        <taxon>Daphniidae</taxon>
        <taxon>Daphnia</taxon>
    </lineage>
</organism>
<dbReference type="OrthoDB" id="4977at2759"/>
<gene>
    <name evidence="7" type="ORF">DGAL_LOCUS12970</name>
</gene>
<dbReference type="GO" id="GO:0007017">
    <property type="term" value="P:microtubule-based process"/>
    <property type="evidence" value="ECO:0007669"/>
    <property type="project" value="InterPro"/>
</dbReference>
<protein>
    <recommendedName>
        <fullName evidence="6">AB hydrolase-1 domain-containing protein</fullName>
    </recommendedName>
</protein>
<comment type="caution">
    <text evidence="7">The sequence shown here is derived from an EMBL/GenBank/DDBJ whole genome shotgun (WGS) entry which is preliminary data.</text>
</comment>
<dbReference type="GO" id="GO:0030286">
    <property type="term" value="C:dynein complex"/>
    <property type="evidence" value="ECO:0007669"/>
    <property type="project" value="UniProtKB-KW"/>
</dbReference>
<name>A0A8J2WK63_9CRUS</name>
<evidence type="ECO:0000256" key="1">
    <source>
        <dbReference type="ARBA" id="ARBA00004496"/>
    </source>
</evidence>
<dbReference type="SUPFAM" id="SSF53474">
    <property type="entry name" value="alpha/beta-Hydrolases"/>
    <property type="match status" value="2"/>
</dbReference>
<dbReference type="Pfam" id="PF00561">
    <property type="entry name" value="Abhydrolase_1"/>
    <property type="match status" value="2"/>
</dbReference>
<evidence type="ECO:0000256" key="4">
    <source>
        <dbReference type="ARBA" id="ARBA00023017"/>
    </source>
</evidence>
<evidence type="ECO:0000313" key="7">
    <source>
        <dbReference type="EMBL" id="CAH0109492.1"/>
    </source>
</evidence>
<dbReference type="Proteomes" id="UP000789390">
    <property type="component" value="Unassembled WGS sequence"/>
</dbReference>
<feature type="domain" description="AB hydrolase-1" evidence="6">
    <location>
        <begin position="36"/>
        <end position="291"/>
    </location>
</feature>
<evidence type="ECO:0000256" key="2">
    <source>
        <dbReference type="ARBA" id="ARBA00006176"/>
    </source>
</evidence>
<keyword evidence="8" id="KW-1185">Reference proteome</keyword>
<evidence type="ECO:0000256" key="5">
    <source>
        <dbReference type="SAM" id="MobiDB-lite"/>
    </source>
</evidence>
<reference evidence="7" key="1">
    <citation type="submission" date="2021-11" db="EMBL/GenBank/DDBJ databases">
        <authorList>
            <person name="Schell T."/>
        </authorList>
    </citation>
    <scope>NUCLEOTIDE SEQUENCE</scope>
    <source>
        <strain evidence="7">M5</strain>
    </source>
</reference>
<dbReference type="AlphaFoldDB" id="A0A8J2WK63"/>
<dbReference type="GO" id="GO:0005869">
    <property type="term" value="C:dynactin complex"/>
    <property type="evidence" value="ECO:0007669"/>
    <property type="project" value="InterPro"/>
</dbReference>
<accession>A0A8J2WK63</accession>
<dbReference type="EMBL" id="CAKKLH010000292">
    <property type="protein sequence ID" value="CAH0109492.1"/>
    <property type="molecule type" value="Genomic_DNA"/>
</dbReference>
<evidence type="ECO:0000313" key="8">
    <source>
        <dbReference type="Proteomes" id="UP000789390"/>
    </source>
</evidence>
<keyword evidence="4" id="KW-0243">Dynein</keyword>